<dbReference type="AlphaFoldDB" id="A0A1N6GE88"/>
<accession>A0A1N6GE88</accession>
<dbReference type="RefSeq" id="WP_074205764.1">
    <property type="nucleotide sequence ID" value="NZ_FSQW01000002.1"/>
</dbReference>
<keyword evidence="6" id="KW-1185">Reference proteome</keyword>
<organism evidence="5 6">
    <name type="scientific">Parasphingorhabdus marina DSM 22363</name>
    <dbReference type="NCBI Taxonomy" id="1123272"/>
    <lineage>
        <taxon>Bacteria</taxon>
        <taxon>Pseudomonadati</taxon>
        <taxon>Pseudomonadota</taxon>
        <taxon>Alphaproteobacteria</taxon>
        <taxon>Sphingomonadales</taxon>
        <taxon>Sphingomonadaceae</taxon>
        <taxon>Parasphingorhabdus</taxon>
    </lineage>
</organism>
<keyword evidence="2" id="KW-0378">Hydrolase</keyword>
<keyword evidence="3" id="KW-0067">ATP-binding</keyword>
<name>A0A1N6GE88_9SPHN</name>
<dbReference type="InterPro" id="IPR003833">
    <property type="entry name" value="CT_C_D"/>
</dbReference>
<evidence type="ECO:0000256" key="3">
    <source>
        <dbReference type="ARBA" id="ARBA00022840"/>
    </source>
</evidence>
<evidence type="ECO:0000259" key="4">
    <source>
        <dbReference type="SMART" id="SM00796"/>
    </source>
</evidence>
<evidence type="ECO:0000256" key="1">
    <source>
        <dbReference type="ARBA" id="ARBA00022741"/>
    </source>
</evidence>
<dbReference type="InterPro" id="IPR010016">
    <property type="entry name" value="PxpB"/>
</dbReference>
<keyword evidence="1" id="KW-0547">Nucleotide-binding</keyword>
<reference evidence="6" key="1">
    <citation type="submission" date="2016-11" db="EMBL/GenBank/DDBJ databases">
        <authorList>
            <person name="Varghese N."/>
            <person name="Submissions S."/>
        </authorList>
    </citation>
    <scope>NUCLEOTIDE SEQUENCE [LARGE SCALE GENOMIC DNA]</scope>
    <source>
        <strain evidence="6">DSM 22363</strain>
    </source>
</reference>
<dbReference type="EMBL" id="FSQW01000002">
    <property type="protein sequence ID" value="SIO05833.1"/>
    <property type="molecule type" value="Genomic_DNA"/>
</dbReference>
<protein>
    <submittedName>
        <fullName evidence="5">Sensor histidine kinase inhibitor, KipI family</fullName>
    </submittedName>
</protein>
<dbReference type="Proteomes" id="UP000185192">
    <property type="component" value="Unassembled WGS sequence"/>
</dbReference>
<dbReference type="PANTHER" id="PTHR34698">
    <property type="entry name" value="5-OXOPROLINASE SUBUNIT B"/>
    <property type="match status" value="1"/>
</dbReference>
<evidence type="ECO:0000256" key="2">
    <source>
        <dbReference type="ARBA" id="ARBA00022801"/>
    </source>
</evidence>
<dbReference type="Gene3D" id="2.40.100.10">
    <property type="entry name" value="Cyclophilin-like"/>
    <property type="match status" value="1"/>
</dbReference>
<proteinExistence type="predicted"/>
<dbReference type="SMART" id="SM00796">
    <property type="entry name" value="AHS1"/>
    <property type="match status" value="1"/>
</dbReference>
<dbReference type="STRING" id="1123272.SAMN02745824_2791"/>
<dbReference type="OrthoDB" id="9778567at2"/>
<dbReference type="InterPro" id="IPR029000">
    <property type="entry name" value="Cyclophilin-like_dom_sf"/>
</dbReference>
<dbReference type="SUPFAM" id="SSF160467">
    <property type="entry name" value="PH0987 N-terminal domain-like"/>
    <property type="match status" value="1"/>
</dbReference>
<gene>
    <name evidence="5" type="ORF">SAMN02745824_2791</name>
</gene>
<sequence length="222" mass="24217">MTDVTADLHVCDDWISCKIKDLPHIHALVPFLLKAGTWLEVVPGLDSITVQFDSARISVKEAASVLREQISTGQETAISAPPAIELPICYDPEFAPDIHGVVSQTGHSVESFVAWHQGLDFSVSMLGFLPGFAYLRSTQDMGDVQRLEQPRQHVAAGSVGMIGNQNCLYSFSSPGGWPIIGRTPALLFDPGKTPPNLLQPDQPVRFRQIGREQYDDLVAGLP</sequence>
<dbReference type="PANTHER" id="PTHR34698:SF2">
    <property type="entry name" value="5-OXOPROLINASE SUBUNIT B"/>
    <property type="match status" value="1"/>
</dbReference>
<evidence type="ECO:0000313" key="6">
    <source>
        <dbReference type="Proteomes" id="UP000185192"/>
    </source>
</evidence>
<dbReference type="SUPFAM" id="SSF50891">
    <property type="entry name" value="Cyclophilin-like"/>
    <property type="match status" value="1"/>
</dbReference>
<dbReference type="GO" id="GO:0005524">
    <property type="term" value="F:ATP binding"/>
    <property type="evidence" value="ECO:0007669"/>
    <property type="project" value="UniProtKB-KW"/>
</dbReference>
<dbReference type="Pfam" id="PF02682">
    <property type="entry name" value="CT_C_D"/>
    <property type="match status" value="1"/>
</dbReference>
<evidence type="ECO:0000313" key="5">
    <source>
        <dbReference type="EMBL" id="SIO05833.1"/>
    </source>
</evidence>
<feature type="domain" description="Carboxyltransferase" evidence="4">
    <location>
        <begin position="5"/>
        <end position="198"/>
    </location>
</feature>
<dbReference type="GO" id="GO:0016787">
    <property type="term" value="F:hydrolase activity"/>
    <property type="evidence" value="ECO:0007669"/>
    <property type="project" value="UniProtKB-KW"/>
</dbReference>